<name>A0A2G5PEH4_9MYCO</name>
<organism evidence="1 2">
    <name type="scientific">Mycolicibacterium brumae</name>
    <dbReference type="NCBI Taxonomy" id="85968"/>
    <lineage>
        <taxon>Bacteria</taxon>
        <taxon>Bacillati</taxon>
        <taxon>Actinomycetota</taxon>
        <taxon>Actinomycetes</taxon>
        <taxon>Mycobacteriales</taxon>
        <taxon>Mycobacteriaceae</taxon>
        <taxon>Mycolicibacterium</taxon>
    </lineage>
</organism>
<keyword evidence="2" id="KW-1185">Reference proteome</keyword>
<gene>
    <name evidence="1" type="ORF">CQY22_003515</name>
</gene>
<dbReference type="EMBL" id="PDCN02000003">
    <property type="protein sequence ID" value="PIB76731.1"/>
    <property type="molecule type" value="Genomic_DNA"/>
</dbReference>
<reference evidence="1 2" key="1">
    <citation type="journal article" date="2017" name="Infect. Genet. Evol.">
        <title>The new phylogeny of the genus Mycobacterium: The old and the news.</title>
        <authorList>
            <person name="Tortoli E."/>
            <person name="Fedrizzi T."/>
            <person name="Meehan C.J."/>
            <person name="Trovato A."/>
            <person name="Grottola A."/>
            <person name="Giacobazzi E."/>
            <person name="Serpini G.F."/>
            <person name="Tagliazucchi S."/>
            <person name="Fabio A."/>
            <person name="Bettua C."/>
            <person name="Bertorelli R."/>
            <person name="Frascaro F."/>
            <person name="De Sanctis V."/>
            <person name="Pecorari M."/>
            <person name="Jousson O."/>
            <person name="Segata N."/>
            <person name="Cirillo D.M."/>
        </authorList>
    </citation>
    <scope>NUCLEOTIDE SEQUENCE [LARGE SCALE GENOMIC DNA]</scope>
    <source>
        <strain evidence="1 2">CIP1034565</strain>
    </source>
</reference>
<dbReference type="Proteomes" id="UP000230551">
    <property type="component" value="Unassembled WGS sequence"/>
</dbReference>
<dbReference type="OrthoDB" id="4951104at2"/>
<protein>
    <submittedName>
        <fullName evidence="1">DUF2191 domain-containing protein</fullName>
    </submittedName>
</protein>
<dbReference type="AlphaFoldDB" id="A0A2G5PEH4"/>
<accession>A0A2G5PEH4</accession>
<evidence type="ECO:0000313" key="1">
    <source>
        <dbReference type="EMBL" id="PIB76731.1"/>
    </source>
</evidence>
<evidence type="ECO:0000313" key="2">
    <source>
        <dbReference type="Proteomes" id="UP000230551"/>
    </source>
</evidence>
<proteinExistence type="predicted"/>
<dbReference type="RefSeq" id="WP_090589300.1">
    <property type="nucleotide sequence ID" value="NZ_CP104302.1"/>
</dbReference>
<comment type="caution">
    <text evidence="1">The sequence shown here is derived from an EMBL/GenBank/DDBJ whole genome shotgun (WGS) entry which is preliminary data.</text>
</comment>
<sequence>MSRIRVSTTVDADLLHAARQTRSGGTDASLLDAALSALLTAHRAAQIDAAYVAYDSQPLSDPDEWGDLASWRDAAGSS</sequence>